<gene>
    <name evidence="2" type="ORF">P5X88_12395</name>
</gene>
<dbReference type="RefSeq" id="WP_280616860.1">
    <property type="nucleotide sequence ID" value="NZ_JAROYP010000006.1"/>
</dbReference>
<protein>
    <submittedName>
        <fullName evidence="2">Uncharacterized protein</fullName>
    </submittedName>
</protein>
<evidence type="ECO:0000313" key="3">
    <source>
        <dbReference type="Proteomes" id="UP001159179"/>
    </source>
</evidence>
<comment type="caution">
    <text evidence="2">The sequence shown here is derived from an EMBL/GenBank/DDBJ whole genome shotgun (WGS) entry which is preliminary data.</text>
</comment>
<name>A0AAW6SSB8_9BACI</name>
<evidence type="ECO:0000313" key="2">
    <source>
        <dbReference type="EMBL" id="MDH5161741.1"/>
    </source>
</evidence>
<accession>A0AAW6SSB8</accession>
<sequence>MSIENPSKLENWRKKYGTSVIAVSCLCSLITSWGNNLILTCFLGLGVLICGTIGISDITSRNKKI</sequence>
<proteinExistence type="predicted"/>
<keyword evidence="1" id="KW-0472">Membrane</keyword>
<dbReference type="Proteomes" id="UP001159179">
    <property type="component" value="Unassembled WGS sequence"/>
</dbReference>
<keyword evidence="1" id="KW-0812">Transmembrane</keyword>
<dbReference type="AlphaFoldDB" id="A0AAW6SSB8"/>
<feature type="transmembrane region" description="Helical" evidence="1">
    <location>
        <begin position="37"/>
        <end position="55"/>
    </location>
</feature>
<organism evidence="2 3">
    <name type="scientific">Heyndrickxia oleronia</name>
    <dbReference type="NCBI Taxonomy" id="38875"/>
    <lineage>
        <taxon>Bacteria</taxon>
        <taxon>Bacillati</taxon>
        <taxon>Bacillota</taxon>
        <taxon>Bacilli</taxon>
        <taxon>Bacillales</taxon>
        <taxon>Bacillaceae</taxon>
        <taxon>Heyndrickxia</taxon>
    </lineage>
</organism>
<dbReference type="EMBL" id="JAROYP010000006">
    <property type="protein sequence ID" value="MDH5161741.1"/>
    <property type="molecule type" value="Genomic_DNA"/>
</dbReference>
<keyword evidence="1" id="KW-1133">Transmembrane helix</keyword>
<reference evidence="2" key="1">
    <citation type="submission" date="2023-03" db="EMBL/GenBank/DDBJ databases">
        <title>Bacterial isolates from washroom surfaces on a university campus.</title>
        <authorList>
            <person name="Holman D.B."/>
            <person name="Gzyl K.E."/>
            <person name="Taheri A.E."/>
        </authorList>
    </citation>
    <scope>NUCLEOTIDE SEQUENCE</scope>
    <source>
        <strain evidence="2">RD03</strain>
    </source>
</reference>
<evidence type="ECO:0000256" key="1">
    <source>
        <dbReference type="SAM" id="Phobius"/>
    </source>
</evidence>